<reference evidence="1 2" key="1">
    <citation type="submission" date="2021-07" db="EMBL/GenBank/DDBJ databases">
        <title>The Aristolochia fimbriata genome: insights into angiosperm evolution, floral development and chemical biosynthesis.</title>
        <authorList>
            <person name="Jiao Y."/>
        </authorList>
    </citation>
    <scope>NUCLEOTIDE SEQUENCE [LARGE SCALE GENOMIC DNA]</scope>
    <source>
        <strain evidence="1">IBCAS-2021</strain>
        <tissue evidence="1">Leaf</tissue>
    </source>
</reference>
<protein>
    <submittedName>
        <fullName evidence="1">Uncharacterized protein</fullName>
    </submittedName>
</protein>
<proteinExistence type="predicted"/>
<evidence type="ECO:0000313" key="1">
    <source>
        <dbReference type="EMBL" id="KAG9442631.1"/>
    </source>
</evidence>
<dbReference type="Proteomes" id="UP000825729">
    <property type="component" value="Unassembled WGS sequence"/>
</dbReference>
<evidence type="ECO:0000313" key="2">
    <source>
        <dbReference type="Proteomes" id="UP000825729"/>
    </source>
</evidence>
<dbReference type="PANTHER" id="PTHR47599">
    <property type="entry name" value="CELL-TO-CELL MOVEMENT PROTEIN"/>
    <property type="match status" value="1"/>
</dbReference>
<dbReference type="EMBL" id="JAINDJ010000007">
    <property type="protein sequence ID" value="KAG9442631.1"/>
    <property type="molecule type" value="Genomic_DNA"/>
</dbReference>
<sequence length="291" mass="32746">MSRFFTLSAATNSIFTSSAATSSKNASFDEYTVDVRNLNRWSIPKVPSRKIYDIGSFTLTRSHLVKTLEQTITIEDTEQALELLSDHVVQPFKDKYKFIHIGCVQIALKPLTLKGLDTSILVALRDSRCLNWAKSLMGVMETSLTNGPVYFNTYPDLALSLSDPHLLKALSLNLQTQNYNFLPGYETIAVIYRIYYRVLNTLTPNTKIVSQMGKTTIIESNVLSTKTAIPRTLKWEEISFPTTWQMSDVTTPQPLAYRNMEQILQDAEGILVTSGTHNDTRVTTSTSTYCC</sequence>
<name>A0AAV7E479_ARIFI</name>
<dbReference type="AlphaFoldDB" id="A0AAV7E479"/>
<dbReference type="PANTHER" id="PTHR47599:SF4">
    <property type="entry name" value="POLYPROTEIN"/>
    <property type="match status" value="1"/>
</dbReference>
<keyword evidence="2" id="KW-1185">Reference proteome</keyword>
<dbReference type="Pfam" id="PF01107">
    <property type="entry name" value="MP"/>
    <property type="match status" value="1"/>
</dbReference>
<organism evidence="1 2">
    <name type="scientific">Aristolochia fimbriata</name>
    <name type="common">White veined hardy Dutchman's pipe vine</name>
    <dbReference type="NCBI Taxonomy" id="158543"/>
    <lineage>
        <taxon>Eukaryota</taxon>
        <taxon>Viridiplantae</taxon>
        <taxon>Streptophyta</taxon>
        <taxon>Embryophyta</taxon>
        <taxon>Tracheophyta</taxon>
        <taxon>Spermatophyta</taxon>
        <taxon>Magnoliopsida</taxon>
        <taxon>Magnoliidae</taxon>
        <taxon>Piperales</taxon>
        <taxon>Aristolochiaceae</taxon>
        <taxon>Aristolochia</taxon>
    </lineage>
</organism>
<dbReference type="InterPro" id="IPR028919">
    <property type="entry name" value="Viral_movement"/>
</dbReference>
<gene>
    <name evidence="1" type="ORF">H6P81_018485</name>
</gene>
<dbReference type="InterPro" id="IPR051596">
    <property type="entry name" value="Caulimoviridae_Movement"/>
</dbReference>
<accession>A0AAV7E479</accession>
<comment type="caution">
    <text evidence="1">The sequence shown here is derived from an EMBL/GenBank/DDBJ whole genome shotgun (WGS) entry which is preliminary data.</text>
</comment>